<name>A0A1X6YEI3_9RHOB</name>
<dbReference type="AlphaFoldDB" id="A0A1X6YEI3"/>
<dbReference type="Gene3D" id="3.30.160.150">
    <property type="entry name" value="Lipoprotein like domain"/>
    <property type="match status" value="1"/>
</dbReference>
<proteinExistence type="predicted"/>
<dbReference type="GO" id="GO:0019867">
    <property type="term" value="C:outer membrane"/>
    <property type="evidence" value="ECO:0007669"/>
    <property type="project" value="InterPro"/>
</dbReference>
<evidence type="ECO:0000313" key="2">
    <source>
        <dbReference type="Proteomes" id="UP000193570"/>
    </source>
</evidence>
<accession>A0A1X6YEI3</accession>
<gene>
    <name evidence="1" type="ORF">ROJ8625_00618</name>
</gene>
<evidence type="ECO:0000313" key="1">
    <source>
        <dbReference type="EMBL" id="SLN18279.1"/>
    </source>
</evidence>
<reference evidence="1 2" key="1">
    <citation type="submission" date="2017-03" db="EMBL/GenBank/DDBJ databases">
        <authorList>
            <person name="Afonso C.L."/>
            <person name="Miller P.J."/>
            <person name="Scott M.A."/>
            <person name="Spackman E."/>
            <person name="Goraichik I."/>
            <person name="Dimitrov K.M."/>
            <person name="Suarez D.L."/>
            <person name="Swayne D.E."/>
        </authorList>
    </citation>
    <scope>NUCLEOTIDE SEQUENCE [LARGE SCALE GENOMIC DNA]</scope>
    <source>
        <strain evidence="1 2">CECT 8625</strain>
    </source>
</reference>
<dbReference type="Proteomes" id="UP000193570">
    <property type="component" value="Unassembled WGS sequence"/>
</dbReference>
<dbReference type="EMBL" id="FWFK01000001">
    <property type="protein sequence ID" value="SLN18279.1"/>
    <property type="molecule type" value="Genomic_DNA"/>
</dbReference>
<sequence length="168" mass="17965">MPRRPVPTRLDRRTVLAALVVAPACGFTPAYGPQGSAGRLQDSVALSEPRNRAGYVLNRRIEERLGHAPGGRYALETPIDTGETDFGTTSTGTTTRYRVVGSVDIRLRDTATGAVVLEDRLDSFTGYSATGSAVATLAAERDALERLMTLLADRIVDRLILAAPELPG</sequence>
<keyword evidence="2" id="KW-1185">Reference proteome</keyword>
<dbReference type="OrthoDB" id="7629596at2"/>
<dbReference type="RefSeq" id="WP_085790354.1">
    <property type="nucleotide sequence ID" value="NZ_FWFK01000001.1"/>
</dbReference>
<organism evidence="1 2">
    <name type="scientific">Roseivivax jejudonensis</name>
    <dbReference type="NCBI Taxonomy" id="1529041"/>
    <lineage>
        <taxon>Bacteria</taxon>
        <taxon>Pseudomonadati</taxon>
        <taxon>Pseudomonadota</taxon>
        <taxon>Alphaproteobacteria</taxon>
        <taxon>Rhodobacterales</taxon>
        <taxon>Roseobacteraceae</taxon>
        <taxon>Roseivivax</taxon>
    </lineage>
</organism>
<dbReference type="GO" id="GO:0043165">
    <property type="term" value="P:Gram-negative-bacterium-type cell outer membrane assembly"/>
    <property type="evidence" value="ECO:0007669"/>
    <property type="project" value="InterPro"/>
</dbReference>
<evidence type="ECO:0008006" key="3">
    <source>
        <dbReference type="Google" id="ProtNLM"/>
    </source>
</evidence>
<dbReference type="Pfam" id="PF04390">
    <property type="entry name" value="LptE"/>
    <property type="match status" value="1"/>
</dbReference>
<dbReference type="InterPro" id="IPR007485">
    <property type="entry name" value="LPS_assembly_LptE"/>
</dbReference>
<protein>
    <recommendedName>
        <fullName evidence="3">LPS-assembly lipoprotein</fullName>
    </recommendedName>
</protein>